<proteinExistence type="predicted"/>
<comment type="caution">
    <text evidence="1">The sequence shown here is derived from an EMBL/GenBank/DDBJ whole genome shotgun (WGS) entry which is preliminary data.</text>
</comment>
<evidence type="ECO:0000313" key="2">
    <source>
        <dbReference type="Proteomes" id="UP001314205"/>
    </source>
</evidence>
<organism evidence="1 2">
    <name type="scientific">Parnassius mnemosyne</name>
    <name type="common">clouded apollo</name>
    <dbReference type="NCBI Taxonomy" id="213953"/>
    <lineage>
        <taxon>Eukaryota</taxon>
        <taxon>Metazoa</taxon>
        <taxon>Ecdysozoa</taxon>
        <taxon>Arthropoda</taxon>
        <taxon>Hexapoda</taxon>
        <taxon>Insecta</taxon>
        <taxon>Pterygota</taxon>
        <taxon>Neoptera</taxon>
        <taxon>Endopterygota</taxon>
        <taxon>Lepidoptera</taxon>
        <taxon>Glossata</taxon>
        <taxon>Ditrysia</taxon>
        <taxon>Papilionoidea</taxon>
        <taxon>Papilionidae</taxon>
        <taxon>Parnassiinae</taxon>
        <taxon>Parnassini</taxon>
        <taxon>Parnassius</taxon>
        <taxon>Driopa</taxon>
    </lineage>
</organism>
<sequence>MSATEIPAASDTFDEGFNKASVDIHPSDPGLWPEIITNEIARILVKRDLPLIDISFSFPSNKDKRKCSCKYFCEHNKCVLKLENVLTDDEIDDDKVNKLLDQWENDYPKEKSMVIRARKECLDGKYREYISKHDCIESKLYVCVYVSAVADCQSWSEDAECDEVKEHAQKCKDAQDME</sequence>
<dbReference type="Gene3D" id="1.10.238.270">
    <property type="match status" value="1"/>
</dbReference>
<accession>A0AAV1M8U5</accession>
<protein>
    <submittedName>
        <fullName evidence="1">Uncharacterized protein</fullName>
    </submittedName>
</protein>
<evidence type="ECO:0000313" key="1">
    <source>
        <dbReference type="EMBL" id="CAK1602777.1"/>
    </source>
</evidence>
<reference evidence="1 2" key="1">
    <citation type="submission" date="2023-11" db="EMBL/GenBank/DDBJ databases">
        <authorList>
            <person name="Hedman E."/>
            <person name="Englund M."/>
            <person name="Stromberg M."/>
            <person name="Nyberg Akerstrom W."/>
            <person name="Nylinder S."/>
            <person name="Jareborg N."/>
            <person name="Kallberg Y."/>
            <person name="Kronander E."/>
        </authorList>
    </citation>
    <scope>NUCLEOTIDE SEQUENCE [LARGE SCALE GENOMIC DNA]</scope>
</reference>
<name>A0AAV1M8U5_9NEOP</name>
<dbReference type="EMBL" id="CAVLGL010000148">
    <property type="protein sequence ID" value="CAK1602777.1"/>
    <property type="molecule type" value="Genomic_DNA"/>
</dbReference>
<keyword evidence="2" id="KW-1185">Reference proteome</keyword>
<gene>
    <name evidence="1" type="ORF">PARMNEM_LOCUS21230</name>
</gene>
<dbReference type="Proteomes" id="UP001314205">
    <property type="component" value="Unassembled WGS sequence"/>
</dbReference>
<dbReference type="AlphaFoldDB" id="A0AAV1M8U5"/>